<organism evidence="1 2">
    <name type="scientific">Piscirickettsia salmonis</name>
    <dbReference type="NCBI Taxonomy" id="1238"/>
    <lineage>
        <taxon>Bacteria</taxon>
        <taxon>Pseudomonadati</taxon>
        <taxon>Pseudomonadota</taxon>
        <taxon>Gammaproteobacteria</taxon>
        <taxon>Thiotrichales</taxon>
        <taxon>Piscirickettsiaceae</taxon>
        <taxon>Piscirickettsia</taxon>
    </lineage>
</organism>
<dbReference type="AlphaFoldDB" id="A0AAC8VI76"/>
<proteinExistence type="predicted"/>
<evidence type="ECO:0000313" key="1">
    <source>
        <dbReference type="EMBL" id="ALB22856.1"/>
    </source>
</evidence>
<dbReference type="Proteomes" id="UP000029558">
    <property type="component" value="Chromosome"/>
</dbReference>
<reference evidence="1 2" key="1">
    <citation type="journal article" date="2014" name="Genome Announc.">
        <title>Comparative Genome Analysis of Two Isolates of the Fish Pathogen Piscirickettsia salmonis from Different Hosts Reveals Major Differences in Virulence-Associated Secretion Systems.</title>
        <authorList>
            <person name="Bohle H."/>
            <person name="Henriquez P."/>
            <person name="Grothusen H."/>
            <person name="Navas E."/>
            <person name="Sandoval A."/>
            <person name="Bustamante F."/>
            <person name="Bustos P."/>
            <person name="Mancilla M."/>
        </authorList>
    </citation>
    <scope>NUCLEOTIDE SEQUENCE [LARGE SCALE GENOMIC DNA]</scope>
    <source>
        <strain evidence="2">B1-32597</strain>
    </source>
</reference>
<name>A0AAC8VI76_PISSA</name>
<sequence length="49" mass="5736">MKSTFHDSLETPIESDKRLRLHQTNTLVWNQPALVKESFKLSQQLARLV</sequence>
<evidence type="ECO:0000313" key="2">
    <source>
        <dbReference type="Proteomes" id="UP000029558"/>
    </source>
</evidence>
<dbReference type="EMBL" id="CP012508">
    <property type="protein sequence ID" value="ALB22856.1"/>
    <property type="molecule type" value="Genomic_DNA"/>
</dbReference>
<accession>A0AAC8VI76</accession>
<gene>
    <name evidence="1" type="ORF">KU39_1674</name>
</gene>
<protein>
    <submittedName>
        <fullName evidence="1">Uncharacterized protein</fullName>
    </submittedName>
</protein>